<feature type="compositionally biased region" description="Polar residues" evidence="1">
    <location>
        <begin position="276"/>
        <end position="288"/>
    </location>
</feature>
<evidence type="ECO:0000256" key="1">
    <source>
        <dbReference type="SAM" id="MobiDB-lite"/>
    </source>
</evidence>
<dbReference type="Pfam" id="PF12454">
    <property type="entry name" value="Ecm33"/>
    <property type="match status" value="1"/>
</dbReference>
<protein>
    <recommendedName>
        <fullName evidence="5">Receptor L-domain domain-containing protein</fullName>
    </recommendedName>
</protein>
<feature type="transmembrane region" description="Helical" evidence="2">
    <location>
        <begin position="223"/>
        <end position="243"/>
    </location>
</feature>
<dbReference type="EMBL" id="JAQJAE010000004">
    <property type="protein sequence ID" value="KAJ5598842.1"/>
    <property type="molecule type" value="Genomic_DNA"/>
</dbReference>
<dbReference type="AlphaFoldDB" id="A0AAD6E1K9"/>
<evidence type="ECO:0000313" key="3">
    <source>
        <dbReference type="EMBL" id="KAJ5598842.1"/>
    </source>
</evidence>
<evidence type="ECO:0000313" key="4">
    <source>
        <dbReference type="Proteomes" id="UP001213799"/>
    </source>
</evidence>
<feature type="region of interest" description="Disordered" evidence="1">
    <location>
        <begin position="251"/>
        <end position="302"/>
    </location>
</feature>
<comment type="caution">
    <text evidence="3">The sequence shown here is derived from an EMBL/GenBank/DDBJ whole genome shotgun (WGS) entry which is preliminary data.</text>
</comment>
<evidence type="ECO:0000256" key="2">
    <source>
        <dbReference type="SAM" id="Phobius"/>
    </source>
</evidence>
<accession>A0AAD6E1K9</accession>
<dbReference type="SUPFAM" id="SSF52058">
    <property type="entry name" value="L domain-like"/>
    <property type="match status" value="1"/>
</dbReference>
<organism evidence="3 4">
    <name type="scientific">Penicillium hordei</name>
    <dbReference type="NCBI Taxonomy" id="40994"/>
    <lineage>
        <taxon>Eukaryota</taxon>
        <taxon>Fungi</taxon>
        <taxon>Dikarya</taxon>
        <taxon>Ascomycota</taxon>
        <taxon>Pezizomycotina</taxon>
        <taxon>Eurotiomycetes</taxon>
        <taxon>Eurotiomycetidae</taxon>
        <taxon>Eurotiales</taxon>
        <taxon>Aspergillaceae</taxon>
        <taxon>Penicillium</taxon>
    </lineage>
</organism>
<proteinExistence type="predicted"/>
<sequence length="346" mass="36283">MSGAFARNHSGNWGFADLPVRMIVIYLLAIASAWQRAVADSDACSSSVTISSQSDADKLSSCDTFDGSITISPSTSGVITINNVEEIKGALTAQGASELASLYAPDLDSVKGGITLSDLNSLTTITMGALSQVSSGIIITGNPNLKTLEFQDLEKVEGQLELAGSFDSVSLPSLDQVKGRTTIRGSSSMLCSALDSLESNGVFRNGYICSGGSSGLSPGAKGGIAVGVIVVVLLIVLLIWFALRRRRQRQRTRGVQSTLPPSSTLSTAVGHDEKTPISQGSISPQDGSLRSDEPQTLLPRKPVGSAILLDGRSVYEVPNGSTPVHEYHELDAGPVFSSHQRPIHAN</sequence>
<dbReference type="Proteomes" id="UP001213799">
    <property type="component" value="Unassembled WGS sequence"/>
</dbReference>
<keyword evidence="2" id="KW-0472">Membrane</keyword>
<reference evidence="3" key="1">
    <citation type="journal article" date="2023" name="IMA Fungus">
        <title>Comparative genomic study of the Penicillium genus elucidates a diverse pangenome and 15 lateral gene transfer events.</title>
        <authorList>
            <person name="Petersen C."/>
            <person name="Sorensen T."/>
            <person name="Nielsen M.R."/>
            <person name="Sondergaard T.E."/>
            <person name="Sorensen J.L."/>
            <person name="Fitzpatrick D.A."/>
            <person name="Frisvad J.C."/>
            <person name="Nielsen K.L."/>
        </authorList>
    </citation>
    <scope>NUCLEOTIDE SEQUENCE</scope>
    <source>
        <strain evidence="3">IBT 12815</strain>
    </source>
</reference>
<feature type="compositionally biased region" description="Low complexity" evidence="1">
    <location>
        <begin position="257"/>
        <end position="267"/>
    </location>
</feature>
<keyword evidence="4" id="KW-1185">Reference proteome</keyword>
<dbReference type="RefSeq" id="XP_056752056.1">
    <property type="nucleotide sequence ID" value="XM_056899980.1"/>
</dbReference>
<reference evidence="3" key="2">
    <citation type="submission" date="2023-01" db="EMBL/GenBank/DDBJ databases">
        <authorList>
            <person name="Petersen C."/>
        </authorList>
    </citation>
    <scope>NUCLEOTIDE SEQUENCE</scope>
    <source>
        <strain evidence="3">IBT 12815</strain>
    </source>
</reference>
<dbReference type="GeneID" id="81590222"/>
<name>A0AAD6E1K9_9EURO</name>
<keyword evidence="2" id="KW-0812">Transmembrane</keyword>
<dbReference type="Gene3D" id="3.80.20.20">
    <property type="entry name" value="Receptor L-domain"/>
    <property type="match status" value="1"/>
</dbReference>
<keyword evidence="2" id="KW-1133">Transmembrane helix</keyword>
<gene>
    <name evidence="3" type="ORF">N7537_008926</name>
</gene>
<evidence type="ECO:0008006" key="5">
    <source>
        <dbReference type="Google" id="ProtNLM"/>
    </source>
</evidence>
<dbReference type="InterPro" id="IPR036941">
    <property type="entry name" value="Rcpt_L-dom_sf"/>
</dbReference>